<dbReference type="PANTHER" id="PTHR12302:SF3">
    <property type="entry name" value="SERINE_THREONINE-PROTEIN KINASE 31"/>
    <property type="match status" value="1"/>
</dbReference>
<sequence length="167" mass="18878">MRLCCMKYSTLSCIAVILFLLPLLALTPPSYTLKGKAVRIVDGDTFDLLVDKTTHRIRLAGIDAPEKSQDFGTASKQLLGTLCAGEVLTVVVTDTDRNKRKIAEVYTANKRWVNKEMIAKGMAWHFVKYSKNKELAAAEQLARKQKIGLWSLSNPVAPWEWRKKRRV</sequence>
<comment type="caution">
    <text evidence="5">The sequence shown here is derived from an EMBL/GenBank/DDBJ whole genome shotgun (WGS) entry which is preliminary data.</text>
</comment>
<reference evidence="5 6" key="1">
    <citation type="journal article" date="2015" name="Stand. Genomic Sci.">
        <title>Genomic Encyclopedia of Bacterial and Archaeal Type Strains, Phase III: the genomes of soil and plant-associated and newly described type strains.</title>
        <authorList>
            <person name="Whitman W.B."/>
            <person name="Woyke T."/>
            <person name="Klenk H.P."/>
            <person name="Zhou Y."/>
            <person name="Lilburn T.G."/>
            <person name="Beck B.J."/>
            <person name="De Vos P."/>
            <person name="Vandamme P."/>
            <person name="Eisen J.A."/>
            <person name="Garrity G."/>
            <person name="Hugenholtz P."/>
            <person name="Kyrpides N.C."/>
        </authorList>
    </citation>
    <scope>NUCLEOTIDE SEQUENCE [LARGE SCALE GENOMIC DNA]</scope>
    <source>
        <strain evidence="5 6">CGMCC 1.7271</strain>
    </source>
</reference>
<dbReference type="GO" id="GO:0004519">
    <property type="term" value="F:endonuclease activity"/>
    <property type="evidence" value="ECO:0007669"/>
    <property type="project" value="UniProtKB-KW"/>
</dbReference>
<dbReference type="RefSeq" id="WP_144885395.1">
    <property type="nucleotide sequence ID" value="NZ_VLLE01000003.1"/>
</dbReference>
<evidence type="ECO:0000313" key="5">
    <source>
        <dbReference type="EMBL" id="TWI83328.1"/>
    </source>
</evidence>
<dbReference type="Proteomes" id="UP000316167">
    <property type="component" value="Unassembled WGS sequence"/>
</dbReference>
<dbReference type="Gene3D" id="2.40.50.90">
    <property type="match status" value="1"/>
</dbReference>
<dbReference type="SMART" id="SM00318">
    <property type="entry name" value="SNc"/>
    <property type="match status" value="1"/>
</dbReference>
<accession>A0A562SQ64</accession>
<evidence type="ECO:0000256" key="3">
    <source>
        <dbReference type="ARBA" id="ARBA00022801"/>
    </source>
</evidence>
<keyword evidence="2 5" id="KW-0255">Endonuclease</keyword>
<dbReference type="AlphaFoldDB" id="A0A562SQ64"/>
<keyword evidence="6" id="KW-1185">Reference proteome</keyword>
<name>A0A562SQ64_9BACT</name>
<dbReference type="Pfam" id="PF00565">
    <property type="entry name" value="SNase"/>
    <property type="match status" value="1"/>
</dbReference>
<dbReference type="InterPro" id="IPR016071">
    <property type="entry name" value="Staphylococal_nuclease_OB-fold"/>
</dbReference>
<gene>
    <name evidence="5" type="ORF">IQ13_1436</name>
</gene>
<dbReference type="OrthoDB" id="9805504at2"/>
<dbReference type="PROSITE" id="PS50830">
    <property type="entry name" value="TNASE_3"/>
    <property type="match status" value="1"/>
</dbReference>
<dbReference type="InterPro" id="IPR035437">
    <property type="entry name" value="SNase_OB-fold_sf"/>
</dbReference>
<dbReference type="GO" id="GO:0005737">
    <property type="term" value="C:cytoplasm"/>
    <property type="evidence" value="ECO:0007669"/>
    <property type="project" value="TreeGrafter"/>
</dbReference>
<feature type="domain" description="TNase-like" evidence="4">
    <location>
        <begin position="31"/>
        <end position="152"/>
    </location>
</feature>
<evidence type="ECO:0000313" key="6">
    <source>
        <dbReference type="Proteomes" id="UP000316167"/>
    </source>
</evidence>
<keyword evidence="1" id="KW-0540">Nuclease</keyword>
<evidence type="ECO:0000256" key="1">
    <source>
        <dbReference type="ARBA" id="ARBA00022722"/>
    </source>
</evidence>
<dbReference type="GO" id="GO:0016787">
    <property type="term" value="F:hydrolase activity"/>
    <property type="evidence" value="ECO:0007669"/>
    <property type="project" value="UniProtKB-KW"/>
</dbReference>
<proteinExistence type="predicted"/>
<protein>
    <submittedName>
        <fullName evidence="5">Endonuclease YncB(Thermonuclease family)</fullName>
    </submittedName>
</protein>
<keyword evidence="3" id="KW-0378">Hydrolase</keyword>
<dbReference type="EMBL" id="VLLE01000003">
    <property type="protein sequence ID" value="TWI83328.1"/>
    <property type="molecule type" value="Genomic_DNA"/>
</dbReference>
<organism evidence="5 6">
    <name type="scientific">Lacibacter cauensis</name>
    <dbReference type="NCBI Taxonomy" id="510947"/>
    <lineage>
        <taxon>Bacteria</taxon>
        <taxon>Pseudomonadati</taxon>
        <taxon>Bacteroidota</taxon>
        <taxon>Chitinophagia</taxon>
        <taxon>Chitinophagales</taxon>
        <taxon>Chitinophagaceae</taxon>
        <taxon>Lacibacter</taxon>
    </lineage>
</organism>
<evidence type="ECO:0000259" key="4">
    <source>
        <dbReference type="PROSITE" id="PS50830"/>
    </source>
</evidence>
<evidence type="ECO:0000256" key="2">
    <source>
        <dbReference type="ARBA" id="ARBA00022759"/>
    </source>
</evidence>
<dbReference type="SUPFAM" id="SSF50199">
    <property type="entry name" value="Staphylococcal nuclease"/>
    <property type="match status" value="1"/>
</dbReference>
<dbReference type="PANTHER" id="PTHR12302">
    <property type="entry name" value="EBNA2 BINDING PROTEIN P100"/>
    <property type="match status" value="1"/>
</dbReference>